<keyword evidence="2 3" id="KW-0560">Oxidoreductase</keyword>
<dbReference type="AlphaFoldDB" id="A0A2K9NRD6"/>
<name>A0A2K9NRD6_BACTC</name>
<dbReference type="InterPro" id="IPR016161">
    <property type="entry name" value="Ald_DH/histidinol_DH"/>
</dbReference>
<dbReference type="Pfam" id="PF00171">
    <property type="entry name" value="Aldedh"/>
    <property type="match status" value="1"/>
</dbReference>
<dbReference type="InterPro" id="IPR016163">
    <property type="entry name" value="Ald_DH_C"/>
</dbReference>
<dbReference type="KEGG" id="bsto:C0V70_08090"/>
<accession>A0A2K9NRD6</accession>
<dbReference type="FunFam" id="3.40.605.10:FF:000007">
    <property type="entry name" value="NAD/NADP-dependent betaine aldehyde dehydrogenase"/>
    <property type="match status" value="1"/>
</dbReference>
<comment type="similarity">
    <text evidence="1 3">Belongs to the aldehyde dehydrogenase family.</text>
</comment>
<evidence type="ECO:0000256" key="3">
    <source>
        <dbReference type="RuleBase" id="RU003345"/>
    </source>
</evidence>
<protein>
    <submittedName>
        <fullName evidence="4">Betaine-aldehyde dehydrogenase</fullName>
    </submittedName>
</protein>
<dbReference type="FunFam" id="3.40.309.10:FF:000012">
    <property type="entry name" value="Betaine aldehyde dehydrogenase"/>
    <property type="match status" value="1"/>
</dbReference>
<gene>
    <name evidence="4" type="ORF">C0V70_08090</name>
</gene>
<dbReference type="Gene3D" id="3.40.309.10">
    <property type="entry name" value="Aldehyde Dehydrogenase, Chain A, domain 2"/>
    <property type="match status" value="1"/>
</dbReference>
<dbReference type="OrthoDB" id="9762913at2"/>
<evidence type="ECO:0000256" key="1">
    <source>
        <dbReference type="ARBA" id="ARBA00009986"/>
    </source>
</evidence>
<dbReference type="InterPro" id="IPR016162">
    <property type="entry name" value="Ald_DH_N"/>
</dbReference>
<dbReference type="InterPro" id="IPR029510">
    <property type="entry name" value="Ald_DH_CS_GLU"/>
</dbReference>
<evidence type="ECO:0000313" key="4">
    <source>
        <dbReference type="EMBL" id="AUN98068.1"/>
    </source>
</evidence>
<evidence type="ECO:0000256" key="2">
    <source>
        <dbReference type="ARBA" id="ARBA00023002"/>
    </source>
</evidence>
<dbReference type="SUPFAM" id="SSF53720">
    <property type="entry name" value="ALDH-like"/>
    <property type="match status" value="1"/>
</dbReference>
<keyword evidence="5" id="KW-1185">Reference proteome</keyword>
<dbReference type="PROSITE" id="PS00687">
    <property type="entry name" value="ALDEHYDE_DEHYDR_GLU"/>
    <property type="match status" value="1"/>
</dbReference>
<organism evidence="4 5">
    <name type="scientific">Bacteriovorax stolpii</name>
    <name type="common">Bdellovibrio stolpii</name>
    <dbReference type="NCBI Taxonomy" id="960"/>
    <lineage>
        <taxon>Bacteria</taxon>
        <taxon>Pseudomonadati</taxon>
        <taxon>Bdellovibrionota</taxon>
        <taxon>Bacteriovoracia</taxon>
        <taxon>Bacteriovoracales</taxon>
        <taxon>Bacteriovoracaceae</taxon>
        <taxon>Bacteriovorax</taxon>
    </lineage>
</organism>
<dbReference type="EMBL" id="CP025704">
    <property type="protein sequence ID" value="AUN98068.1"/>
    <property type="molecule type" value="Genomic_DNA"/>
</dbReference>
<sequence length="495" mass="53788">MEIKLFINGQFKDSSDKIIKTSFDPSNGAEVAKYHVPSVKDIEEAVQAANNAFYNPEWKNMSQDARADLLLKISEKIKERAKEIVDVEVRDSGSTLRKAKADVHNTSAFFKVMSKVARELKLSVKDEAASRAGFSINSREFAPIGVCAQIIPWNFPLVMAGWKIGPILATGCTTVLKSAEETPASAAILAEIIRDAGVPAGVVNIITGGADVGRALISHPLVKKVAFTGSTQVGKEILKNTAGGVLNATMELGGKSANIVLNDADLSIAVDGALYAFLYHSGQACDSGTRLLVQEGIYPEFMEKFLSRIKDVKVAPTTDPNAGYGPVVSEKQMKTILGFIEKTKAEDGKLLFGGNRKTDGEFAKGFFIEPTAFEITPKHTIFQEEIFGPVVGITKFKTEEEAVLLANNSKYGLAGAVWSKDADKAHKIASQLEAGTVWINEYHLLNPGMPFGGFKESGIGREMGSEGIMSYLEVRHVWESDCNEREKKVWLDAIF</sequence>
<dbReference type="InterPro" id="IPR015590">
    <property type="entry name" value="Aldehyde_DH_dom"/>
</dbReference>
<reference evidence="4 5" key="1">
    <citation type="submission" date="2018-01" db="EMBL/GenBank/DDBJ databases">
        <title>Complete genome sequence of Bacteriovorax stolpii DSM12778.</title>
        <authorList>
            <person name="Tang B."/>
            <person name="Chang J."/>
        </authorList>
    </citation>
    <scope>NUCLEOTIDE SEQUENCE [LARGE SCALE GENOMIC DNA]</scope>
    <source>
        <strain evidence="4 5">DSM 12778</strain>
    </source>
</reference>
<dbReference type="Gene3D" id="3.40.605.10">
    <property type="entry name" value="Aldehyde Dehydrogenase, Chain A, domain 1"/>
    <property type="match status" value="1"/>
</dbReference>
<dbReference type="RefSeq" id="WP_102243359.1">
    <property type="nucleotide sequence ID" value="NZ_CP025704.1"/>
</dbReference>
<evidence type="ECO:0000313" key="5">
    <source>
        <dbReference type="Proteomes" id="UP000235584"/>
    </source>
</evidence>
<dbReference type="PANTHER" id="PTHR42804:SF1">
    <property type="entry name" value="ALDEHYDE DEHYDROGENASE-RELATED"/>
    <property type="match status" value="1"/>
</dbReference>
<proteinExistence type="inferred from homology"/>
<dbReference type="Proteomes" id="UP000235584">
    <property type="component" value="Chromosome"/>
</dbReference>
<dbReference type="PANTHER" id="PTHR42804">
    <property type="entry name" value="ALDEHYDE DEHYDROGENASE"/>
    <property type="match status" value="1"/>
</dbReference>
<dbReference type="GO" id="GO:0016620">
    <property type="term" value="F:oxidoreductase activity, acting on the aldehyde or oxo group of donors, NAD or NADP as acceptor"/>
    <property type="evidence" value="ECO:0007669"/>
    <property type="project" value="InterPro"/>
</dbReference>